<dbReference type="EMBL" id="VIWU01000001">
    <property type="protein sequence ID" value="TWF79521.1"/>
    <property type="molecule type" value="Genomic_DNA"/>
</dbReference>
<protein>
    <submittedName>
        <fullName evidence="6">LysR family transcriptional regulator</fullName>
    </submittedName>
</protein>
<evidence type="ECO:0000256" key="3">
    <source>
        <dbReference type="ARBA" id="ARBA00023125"/>
    </source>
</evidence>
<dbReference type="PANTHER" id="PTHR30346">
    <property type="entry name" value="TRANSCRIPTIONAL DUAL REGULATOR HCAR-RELATED"/>
    <property type="match status" value="1"/>
</dbReference>
<comment type="caution">
    <text evidence="6">The sequence shown here is derived from an EMBL/GenBank/DDBJ whole genome shotgun (WGS) entry which is preliminary data.</text>
</comment>
<dbReference type="RefSeq" id="WP_170309059.1">
    <property type="nucleotide sequence ID" value="NZ_VIWU01000001.1"/>
</dbReference>
<dbReference type="GO" id="GO:0003677">
    <property type="term" value="F:DNA binding"/>
    <property type="evidence" value="ECO:0007669"/>
    <property type="project" value="UniProtKB-KW"/>
</dbReference>
<accession>A0A561SXF2</accession>
<dbReference type="InterPro" id="IPR036388">
    <property type="entry name" value="WH-like_DNA-bd_sf"/>
</dbReference>
<feature type="domain" description="HTH lysR-type" evidence="5">
    <location>
        <begin position="7"/>
        <end position="65"/>
    </location>
</feature>
<name>A0A561SXF2_9PSEU</name>
<evidence type="ECO:0000256" key="2">
    <source>
        <dbReference type="ARBA" id="ARBA00023015"/>
    </source>
</evidence>
<gene>
    <name evidence="6" type="ORF">FHX44_115454</name>
</gene>
<dbReference type="InterPro" id="IPR000847">
    <property type="entry name" value="LysR_HTH_N"/>
</dbReference>
<proteinExistence type="inferred from homology"/>
<dbReference type="SUPFAM" id="SSF46785">
    <property type="entry name" value="Winged helix' DNA-binding domain"/>
    <property type="match status" value="1"/>
</dbReference>
<dbReference type="Pfam" id="PF03466">
    <property type="entry name" value="LysR_substrate"/>
    <property type="match status" value="1"/>
</dbReference>
<dbReference type="GO" id="GO:0032993">
    <property type="term" value="C:protein-DNA complex"/>
    <property type="evidence" value="ECO:0007669"/>
    <property type="project" value="TreeGrafter"/>
</dbReference>
<dbReference type="Pfam" id="PF00126">
    <property type="entry name" value="HTH_1"/>
    <property type="match status" value="1"/>
</dbReference>
<dbReference type="Proteomes" id="UP000321261">
    <property type="component" value="Unassembled WGS sequence"/>
</dbReference>
<evidence type="ECO:0000259" key="5">
    <source>
        <dbReference type="PROSITE" id="PS50931"/>
    </source>
</evidence>
<dbReference type="InterPro" id="IPR036390">
    <property type="entry name" value="WH_DNA-bd_sf"/>
</dbReference>
<sequence length="310" mass="33696">MSRRPRFTLVQLQYFVEAAETGSITVAAERLHASQSTLSSAIQRLEHELRCPLFVRHQARGVSLTPGGRELLARARDLLDRAAELAEVGRALQDEPAGTLRAGFFVTLAPFYLPEVLTRLQRSHPRIELDVLEADGTGLHAALRSGDCEVAVTYGLDIGEDMRFRTLVEVRPYALVSARHPVAGREVATLAELVQRPIVMLDLPETSRFMLGMLERAGARPSRILRTTNFETMRGLVAAGDGFAILNQRPQVISPRPGAAFAVTIADAEPVGIGILHVAGIPLHRRTTAFVDACRGAAEAIIGSGDARRS</sequence>
<dbReference type="FunFam" id="1.10.10.10:FF:000001">
    <property type="entry name" value="LysR family transcriptional regulator"/>
    <property type="match status" value="1"/>
</dbReference>
<dbReference type="AlphaFoldDB" id="A0A561SXF2"/>
<evidence type="ECO:0000313" key="6">
    <source>
        <dbReference type="EMBL" id="TWF79521.1"/>
    </source>
</evidence>
<dbReference type="Gene3D" id="3.40.190.10">
    <property type="entry name" value="Periplasmic binding protein-like II"/>
    <property type="match status" value="2"/>
</dbReference>
<reference evidence="6 7" key="1">
    <citation type="submission" date="2019-06" db="EMBL/GenBank/DDBJ databases">
        <title>Sequencing the genomes of 1000 actinobacteria strains.</title>
        <authorList>
            <person name="Klenk H.-P."/>
        </authorList>
    </citation>
    <scope>NUCLEOTIDE SEQUENCE [LARGE SCALE GENOMIC DNA]</scope>
    <source>
        <strain evidence="6 7">DSM 45671</strain>
    </source>
</reference>
<evidence type="ECO:0000313" key="7">
    <source>
        <dbReference type="Proteomes" id="UP000321261"/>
    </source>
</evidence>
<keyword evidence="7" id="KW-1185">Reference proteome</keyword>
<organism evidence="6 7">
    <name type="scientific">Pseudonocardia hierapolitana</name>
    <dbReference type="NCBI Taxonomy" id="1128676"/>
    <lineage>
        <taxon>Bacteria</taxon>
        <taxon>Bacillati</taxon>
        <taxon>Actinomycetota</taxon>
        <taxon>Actinomycetes</taxon>
        <taxon>Pseudonocardiales</taxon>
        <taxon>Pseudonocardiaceae</taxon>
        <taxon>Pseudonocardia</taxon>
    </lineage>
</organism>
<keyword evidence="4" id="KW-0804">Transcription</keyword>
<keyword evidence="2" id="KW-0805">Transcription regulation</keyword>
<keyword evidence="3" id="KW-0238">DNA-binding</keyword>
<dbReference type="GO" id="GO:0003700">
    <property type="term" value="F:DNA-binding transcription factor activity"/>
    <property type="evidence" value="ECO:0007669"/>
    <property type="project" value="InterPro"/>
</dbReference>
<dbReference type="SUPFAM" id="SSF53850">
    <property type="entry name" value="Periplasmic binding protein-like II"/>
    <property type="match status" value="1"/>
</dbReference>
<comment type="similarity">
    <text evidence="1">Belongs to the LysR transcriptional regulatory family.</text>
</comment>
<dbReference type="Gene3D" id="1.10.10.10">
    <property type="entry name" value="Winged helix-like DNA-binding domain superfamily/Winged helix DNA-binding domain"/>
    <property type="match status" value="1"/>
</dbReference>
<evidence type="ECO:0000256" key="1">
    <source>
        <dbReference type="ARBA" id="ARBA00009437"/>
    </source>
</evidence>
<evidence type="ECO:0000256" key="4">
    <source>
        <dbReference type="ARBA" id="ARBA00023163"/>
    </source>
</evidence>
<dbReference type="PANTHER" id="PTHR30346:SF0">
    <property type="entry name" value="HCA OPERON TRANSCRIPTIONAL ACTIVATOR HCAR"/>
    <property type="match status" value="1"/>
</dbReference>
<dbReference type="InterPro" id="IPR005119">
    <property type="entry name" value="LysR_subst-bd"/>
</dbReference>
<dbReference type="PRINTS" id="PR00039">
    <property type="entry name" value="HTHLYSR"/>
</dbReference>
<dbReference type="PROSITE" id="PS50931">
    <property type="entry name" value="HTH_LYSR"/>
    <property type="match status" value="1"/>
</dbReference>